<dbReference type="GO" id="GO:0055085">
    <property type="term" value="P:transmembrane transport"/>
    <property type="evidence" value="ECO:0007669"/>
    <property type="project" value="UniProtKB-ARBA"/>
</dbReference>
<evidence type="ECO:0000256" key="6">
    <source>
        <dbReference type="RuleBase" id="RU000488"/>
    </source>
</evidence>
<dbReference type="GO" id="GO:0015711">
    <property type="term" value="P:organic anion transport"/>
    <property type="evidence" value="ECO:0007669"/>
    <property type="project" value="UniProtKB-ARBA"/>
</dbReference>
<proteinExistence type="inferred from homology"/>
<dbReference type="PROSITE" id="PS50920">
    <property type="entry name" value="SOLCAR"/>
    <property type="match status" value="1"/>
</dbReference>
<evidence type="ECO:0000256" key="1">
    <source>
        <dbReference type="ARBA" id="ARBA00004141"/>
    </source>
</evidence>
<keyword evidence="3" id="KW-0677">Repeat</keyword>
<dbReference type="SUPFAM" id="SSF103506">
    <property type="entry name" value="Mitochondrial carrier"/>
    <property type="match status" value="1"/>
</dbReference>
<sequence>MAESDVMDRKSNGQQQSDLPPIDRRIEFIQRSIFKLIHTLYNGIDIALHYMAYEEYRRWIILGFPNVQQGPVLDLVAGSIAGGTAVVSTYPLDLVRTKLAYQVKAPSLYGIFPYSGLKFYFYEKMKTHVPEEHRRDIIPKLACGSVAGLLGQTITYPLDVVRRQMQVQALSSSNLVKGKETFGSLAMIVKHQGWKQLFSGLSINYLKVVPSAALGFTVYDSMRDWLNVPSREQVPVVVPVLSEDGSDAAPVHSS</sequence>
<protein>
    <recommendedName>
        <fullName evidence="8">Mitochondrial substrate carrier family protein B</fullName>
    </recommendedName>
</protein>
<organism evidence="7">
    <name type="scientific">Triticum urartu</name>
    <name type="common">Red wild einkorn</name>
    <name type="synonym">Crithodium urartu</name>
    <dbReference type="NCBI Taxonomy" id="4572"/>
    <lineage>
        <taxon>Eukaryota</taxon>
        <taxon>Viridiplantae</taxon>
        <taxon>Streptophyta</taxon>
        <taxon>Embryophyta</taxon>
        <taxon>Tracheophyta</taxon>
        <taxon>Spermatophyta</taxon>
        <taxon>Magnoliopsida</taxon>
        <taxon>Liliopsida</taxon>
        <taxon>Poales</taxon>
        <taxon>Poaceae</taxon>
        <taxon>BOP clade</taxon>
        <taxon>Pooideae</taxon>
        <taxon>Triticodae</taxon>
        <taxon>Triticeae</taxon>
        <taxon>Triticinae</taxon>
        <taxon>Triticum</taxon>
    </lineage>
</organism>
<evidence type="ECO:0000256" key="3">
    <source>
        <dbReference type="ARBA" id="ARBA00022737"/>
    </source>
</evidence>
<evidence type="ECO:0000256" key="5">
    <source>
        <dbReference type="PROSITE-ProRule" id="PRU00282"/>
    </source>
</evidence>
<feature type="repeat" description="Solcar" evidence="5">
    <location>
        <begin position="135"/>
        <end position="225"/>
    </location>
</feature>
<evidence type="ECO:0008006" key="8">
    <source>
        <dbReference type="Google" id="ProtNLM"/>
    </source>
</evidence>
<dbReference type="STRING" id="4572.M7ZRH3"/>
<reference evidence="7" key="1">
    <citation type="journal article" date="2013" name="Nature">
        <title>Draft genome of the wheat A-genome progenitor Triticum urartu.</title>
        <authorList>
            <person name="Ling H.Q."/>
            <person name="Zhao S."/>
            <person name="Liu D."/>
            <person name="Wang J."/>
            <person name="Sun H."/>
            <person name="Zhang C."/>
            <person name="Fan H."/>
            <person name="Li D."/>
            <person name="Dong L."/>
            <person name="Tao Y."/>
            <person name="Gao C."/>
            <person name="Wu H."/>
            <person name="Li Y."/>
            <person name="Cui Y."/>
            <person name="Guo X."/>
            <person name="Zheng S."/>
            <person name="Wang B."/>
            <person name="Yu K."/>
            <person name="Liang Q."/>
            <person name="Yang W."/>
            <person name="Lou X."/>
            <person name="Chen J."/>
            <person name="Feng M."/>
            <person name="Jian J."/>
            <person name="Zhang X."/>
            <person name="Luo G."/>
            <person name="Jiang Y."/>
            <person name="Liu J."/>
            <person name="Wang Z."/>
            <person name="Sha Y."/>
            <person name="Zhang B."/>
            <person name="Wu H."/>
            <person name="Tang D."/>
            <person name="Shen Q."/>
            <person name="Xue P."/>
            <person name="Zou S."/>
            <person name="Wang X."/>
            <person name="Liu X."/>
            <person name="Wang F."/>
            <person name="Yang Y."/>
            <person name="An X."/>
            <person name="Dong Z."/>
            <person name="Zhang K."/>
            <person name="Zhang X."/>
            <person name="Luo M.C."/>
            <person name="Dvorak J."/>
            <person name="Tong Y."/>
            <person name="Wang J."/>
            <person name="Yang H."/>
            <person name="Li Z."/>
            <person name="Wang D."/>
            <person name="Zhang A."/>
            <person name="Wang J."/>
        </authorList>
    </citation>
    <scope>NUCLEOTIDE SEQUENCE</scope>
</reference>
<dbReference type="eggNOG" id="KOG0752">
    <property type="taxonomic scope" value="Eukaryota"/>
</dbReference>
<evidence type="ECO:0000313" key="7">
    <source>
        <dbReference type="EMBL" id="EMS65808.1"/>
    </source>
</evidence>
<comment type="subcellular location">
    <subcellularLocation>
        <location evidence="1">Membrane</location>
        <topology evidence="1">Multi-pass membrane protein</topology>
    </subcellularLocation>
</comment>
<dbReference type="InterPro" id="IPR018108">
    <property type="entry name" value="MCP_transmembrane"/>
</dbReference>
<gene>
    <name evidence="7" type="ORF">TRIUR3_26866</name>
</gene>
<dbReference type="AlphaFoldDB" id="M7ZRH3"/>
<evidence type="ECO:0000256" key="2">
    <source>
        <dbReference type="ARBA" id="ARBA00022692"/>
    </source>
</evidence>
<accession>M7ZRH3</accession>
<keyword evidence="2 5" id="KW-0812">Transmembrane</keyword>
<name>M7ZRH3_TRIUA</name>
<dbReference type="Gene3D" id="1.50.40.10">
    <property type="entry name" value="Mitochondrial carrier domain"/>
    <property type="match status" value="2"/>
</dbReference>
<evidence type="ECO:0000256" key="4">
    <source>
        <dbReference type="ARBA" id="ARBA00023136"/>
    </source>
</evidence>
<dbReference type="PANTHER" id="PTHR24089">
    <property type="entry name" value="SOLUTE CARRIER FAMILY 25"/>
    <property type="match status" value="1"/>
</dbReference>
<dbReference type="Pfam" id="PF00153">
    <property type="entry name" value="Mito_carr"/>
    <property type="match status" value="2"/>
</dbReference>
<dbReference type="EMBL" id="KD039281">
    <property type="protein sequence ID" value="EMS65808.1"/>
    <property type="molecule type" value="Genomic_DNA"/>
</dbReference>
<dbReference type="GO" id="GO:0015748">
    <property type="term" value="P:organophosphate ester transport"/>
    <property type="evidence" value="ECO:0007669"/>
    <property type="project" value="UniProtKB-ARBA"/>
</dbReference>
<dbReference type="InterPro" id="IPR023395">
    <property type="entry name" value="MCP_dom_sf"/>
</dbReference>
<dbReference type="GO" id="GO:0016020">
    <property type="term" value="C:membrane"/>
    <property type="evidence" value="ECO:0007669"/>
    <property type="project" value="UniProtKB-SubCell"/>
</dbReference>
<keyword evidence="6" id="KW-0813">Transport</keyword>
<keyword evidence="4 5" id="KW-0472">Membrane</keyword>
<comment type="similarity">
    <text evidence="6">Belongs to the mitochondrial carrier (TC 2.A.29) family.</text>
</comment>